<keyword evidence="3 6" id="KW-0227">DNA damage</keyword>
<evidence type="ECO:0000256" key="5">
    <source>
        <dbReference type="ARBA" id="ARBA00023204"/>
    </source>
</evidence>
<evidence type="ECO:0000256" key="2">
    <source>
        <dbReference type="ARBA" id="ARBA00022759"/>
    </source>
</evidence>
<sequence>MSAIRSRDTKPEHIVRQLLFQLGYRFRLHRKDLPGHPDIVFPGRRKIIFVHGCFWHRHGCRNSILPRTRREWWEAKLDRNVERDLAALARLKELGWSPLVVWECEVGDREALAEVLHKHLGPPGSHKA</sequence>
<proteinExistence type="inferred from homology"/>
<dbReference type="Proteomes" id="UP001060123">
    <property type="component" value="Chromosome"/>
</dbReference>
<keyword evidence="2 6" id="KW-0255">Endonuclease</keyword>
<gene>
    <name evidence="7" type="primary">vsr</name>
    <name evidence="7" type="ORF">N2599_18450</name>
</gene>
<keyword evidence="5 6" id="KW-0234">DNA repair</keyword>
<dbReference type="PIRSF" id="PIRSF018267">
    <property type="entry name" value="VSR_endonuc"/>
    <property type="match status" value="1"/>
</dbReference>
<evidence type="ECO:0000313" key="7">
    <source>
        <dbReference type="EMBL" id="UWU16490.1"/>
    </source>
</evidence>
<dbReference type="EMBL" id="CP104143">
    <property type="protein sequence ID" value="UWU16490.1"/>
    <property type="molecule type" value="Genomic_DNA"/>
</dbReference>
<reference evidence="7" key="1">
    <citation type="submission" date="2022-09" db="EMBL/GenBank/DDBJ databases">
        <title>Australian commercial rhizobial inoculants.</title>
        <authorList>
            <person name="Kohlmeier M.G."/>
            <person name="O'Hara G.W."/>
            <person name="Colombi E."/>
            <person name="Ramsay J.P."/>
            <person name="Terpolilli J."/>
        </authorList>
    </citation>
    <scope>NUCLEOTIDE SEQUENCE</scope>
    <source>
        <strain evidence="7">WSM1592</strain>
    </source>
</reference>
<comment type="similarity">
    <text evidence="6">Belongs to the vsr family.</text>
</comment>
<dbReference type="NCBIfam" id="TIGR00632">
    <property type="entry name" value="vsr"/>
    <property type="match status" value="1"/>
</dbReference>
<dbReference type="InterPro" id="IPR004603">
    <property type="entry name" value="DNA_mismatch_endonuc_vsr"/>
</dbReference>
<organism evidence="7 8">
    <name type="scientific">Rhizobium sullae</name>
    <name type="common">Rhizobium hedysari</name>
    <dbReference type="NCBI Taxonomy" id="50338"/>
    <lineage>
        <taxon>Bacteria</taxon>
        <taxon>Pseudomonadati</taxon>
        <taxon>Pseudomonadota</taxon>
        <taxon>Alphaproteobacteria</taxon>
        <taxon>Hyphomicrobiales</taxon>
        <taxon>Rhizobiaceae</taxon>
        <taxon>Rhizobium/Agrobacterium group</taxon>
        <taxon>Rhizobium</taxon>
    </lineage>
</organism>
<dbReference type="Gene3D" id="3.40.960.10">
    <property type="entry name" value="VSR Endonuclease"/>
    <property type="match status" value="1"/>
</dbReference>
<evidence type="ECO:0000313" key="8">
    <source>
        <dbReference type="Proteomes" id="UP001060123"/>
    </source>
</evidence>
<dbReference type="InterPro" id="IPR011335">
    <property type="entry name" value="Restrct_endonuc-II-like"/>
</dbReference>
<name>A0ABY5XPE6_RHISU</name>
<keyword evidence="1 6" id="KW-0540">Nuclease</keyword>
<dbReference type="GO" id="GO:0004519">
    <property type="term" value="F:endonuclease activity"/>
    <property type="evidence" value="ECO:0007669"/>
    <property type="project" value="UniProtKB-KW"/>
</dbReference>
<dbReference type="EC" id="3.1.-.-" evidence="6"/>
<dbReference type="Pfam" id="PF03852">
    <property type="entry name" value="Vsr"/>
    <property type="match status" value="1"/>
</dbReference>
<evidence type="ECO:0000256" key="6">
    <source>
        <dbReference type="PIRNR" id="PIRNR018267"/>
    </source>
</evidence>
<dbReference type="SUPFAM" id="SSF52980">
    <property type="entry name" value="Restriction endonuclease-like"/>
    <property type="match status" value="1"/>
</dbReference>
<evidence type="ECO:0000256" key="4">
    <source>
        <dbReference type="ARBA" id="ARBA00022801"/>
    </source>
</evidence>
<keyword evidence="4 6" id="KW-0378">Hydrolase</keyword>
<keyword evidence="8" id="KW-1185">Reference proteome</keyword>
<comment type="function">
    <text evidence="6">May nick specific sequences that contain T:G mispairs resulting from m5C-deamination.</text>
</comment>
<evidence type="ECO:0000256" key="3">
    <source>
        <dbReference type="ARBA" id="ARBA00022763"/>
    </source>
</evidence>
<accession>A0ABY5XPE6</accession>
<evidence type="ECO:0000256" key="1">
    <source>
        <dbReference type="ARBA" id="ARBA00022722"/>
    </source>
</evidence>
<protein>
    <recommendedName>
        <fullName evidence="6">Very short patch repair endonuclease</fullName>
        <ecNumber evidence="6">3.1.-.-</ecNumber>
    </recommendedName>
</protein>
<dbReference type="CDD" id="cd00221">
    <property type="entry name" value="Vsr"/>
    <property type="match status" value="1"/>
</dbReference>